<dbReference type="OrthoDB" id="2210247at2"/>
<dbReference type="PANTHER" id="PTHR38479">
    <property type="entry name" value="LMO0824 PROTEIN"/>
    <property type="match status" value="1"/>
</dbReference>
<evidence type="ECO:0008006" key="3">
    <source>
        <dbReference type="Google" id="ProtNLM"/>
    </source>
</evidence>
<keyword evidence="2" id="KW-1185">Reference proteome</keyword>
<evidence type="ECO:0000313" key="1">
    <source>
        <dbReference type="EMBL" id="GAL86660.1"/>
    </source>
</evidence>
<name>A0A098LI63_9BACT</name>
<dbReference type="InterPro" id="IPR009351">
    <property type="entry name" value="AlkZ-like"/>
</dbReference>
<dbReference type="eggNOG" id="COG3214">
    <property type="taxonomic scope" value="Bacteria"/>
</dbReference>
<dbReference type="AlphaFoldDB" id="A0A098LI63"/>
<comment type="caution">
    <text evidence="1">The sequence shown here is derived from an EMBL/GenBank/DDBJ whole genome shotgun (WGS) entry which is preliminary data.</text>
</comment>
<proteinExistence type="predicted"/>
<dbReference type="Pfam" id="PF06224">
    <property type="entry name" value="AlkZ-like"/>
    <property type="match status" value="1"/>
</dbReference>
<evidence type="ECO:0000313" key="2">
    <source>
        <dbReference type="Proteomes" id="UP000030185"/>
    </source>
</evidence>
<dbReference type="PANTHER" id="PTHR38479:SF2">
    <property type="entry name" value="WINGED HELIX DNA-BINDING DOMAIN-CONTAINING PROTEIN"/>
    <property type="match status" value="1"/>
</dbReference>
<accession>A0A098LI63</accession>
<dbReference type="Proteomes" id="UP000030185">
    <property type="component" value="Unassembled WGS sequence"/>
</dbReference>
<organism evidence="1 2">
    <name type="scientific">Sporocytophaga myxococcoides</name>
    <dbReference type="NCBI Taxonomy" id="153721"/>
    <lineage>
        <taxon>Bacteria</taxon>
        <taxon>Pseudomonadati</taxon>
        <taxon>Bacteroidota</taxon>
        <taxon>Cytophagia</taxon>
        <taxon>Cytophagales</taxon>
        <taxon>Cytophagaceae</taxon>
        <taxon>Sporocytophaga</taxon>
    </lineage>
</organism>
<gene>
    <name evidence="1" type="ORF">MYP_3890</name>
</gene>
<dbReference type="EMBL" id="BBLT01000009">
    <property type="protein sequence ID" value="GAL86660.1"/>
    <property type="molecule type" value="Genomic_DNA"/>
</dbReference>
<protein>
    <recommendedName>
        <fullName evidence="3">Winged helix DNA-binding domain-containing protein</fullName>
    </recommendedName>
</protein>
<dbReference type="RefSeq" id="WP_045466996.1">
    <property type="nucleotide sequence ID" value="NZ_BBLT01000009.1"/>
</dbReference>
<sequence length="356" mass="40633">MTPSDILYYRLINHGLVNSNKKTCEEVVQKSGVIQSQDFSASKLAIGLRLLNSSESTIIKSINDGSILRTSALRGTLHIVSSKDIKWILDLAGSAVINRMQKQYYSVGLDEKIFSKAFRIFSKELDGKFLTRQELYSKLNEHKISPEENRGVYLINRASLEKIICQGPMKGKETTFTLLDAWAPKANTLERKDALPELAKRYFQSHGPATFEDFINWSGLSNADAKNAFESILSRMTKETLNQSQYWFYGSLEKNPLPDKVYLLPAFDEYILGYKNRDLFLDAEQSRKVITVNGLFYPTVIVNGKVVGIWKRIHSKGKVILDFQLFDNLSKMKHAAIKDEIKRLENFLEMPVIMKI</sequence>
<reference evidence="1 2" key="1">
    <citation type="submission" date="2014-09" db="EMBL/GenBank/DDBJ databases">
        <title>Sporocytophaga myxococcoides PG-01 genome sequencing.</title>
        <authorList>
            <person name="Liu L."/>
            <person name="Gao P.J."/>
            <person name="Chen G.J."/>
            <person name="Wang L.S."/>
        </authorList>
    </citation>
    <scope>NUCLEOTIDE SEQUENCE [LARGE SCALE GENOMIC DNA]</scope>
    <source>
        <strain evidence="1 2">PG-01</strain>
    </source>
</reference>
<dbReference type="STRING" id="153721.MYP_3890"/>